<dbReference type="NCBIfam" id="TIGR00573">
    <property type="entry name" value="dnaq"/>
    <property type="match status" value="1"/>
</dbReference>
<dbReference type="CDD" id="cd10434">
    <property type="entry name" value="GIY-YIG_UvrC_Cho"/>
    <property type="match status" value="1"/>
</dbReference>
<dbReference type="FunFam" id="3.30.420.10:FF:000045">
    <property type="entry name" value="3'-5' exonuclease DinG"/>
    <property type="match status" value="1"/>
</dbReference>
<feature type="region of interest" description="Disordered" evidence="2">
    <location>
        <begin position="1"/>
        <end position="21"/>
    </location>
</feature>
<dbReference type="CDD" id="cd06127">
    <property type="entry name" value="DEDDh"/>
    <property type="match status" value="1"/>
</dbReference>
<dbReference type="InterPro" id="IPR050066">
    <property type="entry name" value="UvrABC_protein_C"/>
</dbReference>
<dbReference type="InterPro" id="IPR047296">
    <property type="entry name" value="GIY-YIG_UvrC_Cho"/>
</dbReference>
<evidence type="ECO:0000256" key="2">
    <source>
        <dbReference type="SAM" id="MobiDB-lite"/>
    </source>
</evidence>
<feature type="region of interest" description="Disordered" evidence="2">
    <location>
        <begin position="544"/>
        <end position="601"/>
    </location>
</feature>
<dbReference type="InterPro" id="IPR000305">
    <property type="entry name" value="GIY-YIG_endonuc"/>
</dbReference>
<dbReference type="InterPro" id="IPR012337">
    <property type="entry name" value="RNaseH-like_sf"/>
</dbReference>
<dbReference type="GO" id="GO:0006260">
    <property type="term" value="P:DNA replication"/>
    <property type="evidence" value="ECO:0007669"/>
    <property type="project" value="InterPro"/>
</dbReference>
<dbReference type="SUPFAM" id="SSF53098">
    <property type="entry name" value="Ribonuclease H-like"/>
    <property type="match status" value="1"/>
</dbReference>
<dbReference type="GO" id="GO:0004527">
    <property type="term" value="F:exonuclease activity"/>
    <property type="evidence" value="ECO:0007669"/>
    <property type="project" value="UniProtKB-KW"/>
</dbReference>
<dbReference type="GO" id="GO:0006289">
    <property type="term" value="P:nucleotide-excision repair"/>
    <property type="evidence" value="ECO:0007669"/>
    <property type="project" value="InterPro"/>
</dbReference>
<keyword evidence="1 5" id="KW-0540">Nuclease</keyword>
<name>A0AAF0BQY8_9ACTN</name>
<proteinExistence type="predicted"/>
<evidence type="ECO:0000256" key="1">
    <source>
        <dbReference type="ARBA" id="ARBA00022839"/>
    </source>
</evidence>
<reference evidence="5" key="1">
    <citation type="submission" date="2023-01" db="EMBL/GenBank/DDBJ databases">
        <title>The diversity of Class Acidimicrobiia in South China Sea sediment environments and the proposal of Iamia marina sp. nov., a novel species of the genus Iamia.</title>
        <authorList>
            <person name="He Y."/>
            <person name="Tian X."/>
        </authorList>
    </citation>
    <scope>NUCLEOTIDE SEQUENCE</scope>
    <source>
        <strain evidence="5">DSM 19957</strain>
    </source>
</reference>
<dbReference type="Proteomes" id="UP001216390">
    <property type="component" value="Chromosome"/>
</dbReference>
<dbReference type="RefSeq" id="WP_272735173.1">
    <property type="nucleotide sequence ID" value="NZ_CP116942.1"/>
</dbReference>
<keyword evidence="1 5" id="KW-0269">Exonuclease</keyword>
<dbReference type="InterPro" id="IPR036397">
    <property type="entry name" value="RNaseH_sf"/>
</dbReference>
<dbReference type="AlphaFoldDB" id="A0AAF0BQY8"/>
<dbReference type="PROSITE" id="PS50164">
    <property type="entry name" value="GIY_YIG"/>
    <property type="match status" value="1"/>
</dbReference>
<dbReference type="InterPro" id="IPR006054">
    <property type="entry name" value="DnaQ"/>
</dbReference>
<dbReference type="SMART" id="SM00465">
    <property type="entry name" value="GIYc"/>
    <property type="match status" value="1"/>
</dbReference>
<dbReference type="InterPro" id="IPR013520">
    <property type="entry name" value="Ribonucl_H"/>
</dbReference>
<dbReference type="GO" id="GO:0003887">
    <property type="term" value="F:DNA-directed DNA polymerase activity"/>
    <property type="evidence" value="ECO:0007669"/>
    <property type="project" value="InterPro"/>
</dbReference>
<evidence type="ECO:0000259" key="4">
    <source>
        <dbReference type="PROSITE" id="PS50164"/>
    </source>
</evidence>
<dbReference type="KEGG" id="ima:PO878_14165"/>
<gene>
    <name evidence="5" type="ORF">PO878_14165</name>
</gene>
<dbReference type="InterPro" id="IPR001943">
    <property type="entry name" value="UVR_dom"/>
</dbReference>
<dbReference type="PANTHER" id="PTHR30562:SF1">
    <property type="entry name" value="UVRABC SYSTEM PROTEIN C"/>
    <property type="match status" value="1"/>
</dbReference>
<feature type="domain" description="GIY-YIG" evidence="4">
    <location>
        <begin position="231"/>
        <end position="308"/>
    </location>
</feature>
<organism evidence="5 6">
    <name type="scientific">Iamia majanohamensis</name>
    <dbReference type="NCBI Taxonomy" id="467976"/>
    <lineage>
        <taxon>Bacteria</taxon>
        <taxon>Bacillati</taxon>
        <taxon>Actinomycetota</taxon>
        <taxon>Acidimicrobiia</taxon>
        <taxon>Acidimicrobiales</taxon>
        <taxon>Iamiaceae</taxon>
        <taxon>Iamia</taxon>
    </lineage>
</organism>
<dbReference type="SMART" id="SM00479">
    <property type="entry name" value="EXOIII"/>
    <property type="match status" value="1"/>
</dbReference>
<dbReference type="SUPFAM" id="SSF82771">
    <property type="entry name" value="GIY-YIG endonuclease"/>
    <property type="match status" value="1"/>
</dbReference>
<dbReference type="Pfam" id="PF01541">
    <property type="entry name" value="GIY-YIG"/>
    <property type="match status" value="1"/>
</dbReference>
<evidence type="ECO:0000313" key="6">
    <source>
        <dbReference type="Proteomes" id="UP001216390"/>
    </source>
</evidence>
<dbReference type="GO" id="GO:0003677">
    <property type="term" value="F:DNA binding"/>
    <property type="evidence" value="ECO:0007669"/>
    <property type="project" value="InterPro"/>
</dbReference>
<sequence>MAGSRTGTTGATGRAGGQASLDDLGTPLHDVTFCVLDIETTGGRADDGGITEVGAVRLRGGECLGTFQTLVNPGLPIPPQITVLTGITDAMVVPAPRLGPVLAAFVEFVGDAVIVGHNVRYDMGFLNAALEHHDRPRFANRVVDTCALARRLVRDEVPNCRLGTLASRLRLPHQPSHRALDDALATGDLLHVLLERASGLGVLGLDDLLALPTMAGHPQAAKLRLTEHLPRAPGVYRFRDRGGRVLYVGKATDLRSRVRSYFSGDERRKVGQLLRETEAVDAVVCSSTLEAAVLELRLIRALDPRFNRQGRARGGQAWIRLTDEQFPRLSVVRTVKGPPADHLGPFPTHRAAARVVEALQSALPLRRCQGRPGSREAPCAPAQLGRALCPCAGDLDAEVYARVVDAVRTGWQRRPDLLLSPLAEQMDRLARDERFEEAADVRDRAGAVVATLRRRRRVDALRASGRTELALPGGAGAVLEGGVLTAAWGPDGQVRSLDLVAGVPPPADDGPDAPPSAALTAEVLCVAGWLDRAAGRVRVVESTGGLRSPWPALPDFAARRPRPTAVPATPPPDRSRPARPVAGRSGVATRRPALTTAGRRR</sequence>
<dbReference type="Gene3D" id="3.30.420.10">
    <property type="entry name" value="Ribonuclease H-like superfamily/Ribonuclease H"/>
    <property type="match status" value="1"/>
</dbReference>
<dbReference type="InterPro" id="IPR035901">
    <property type="entry name" value="GIY-YIG_endonuc_sf"/>
</dbReference>
<feature type="domain" description="UVR" evidence="3">
    <location>
        <begin position="416"/>
        <end position="451"/>
    </location>
</feature>
<keyword evidence="6" id="KW-1185">Reference proteome</keyword>
<evidence type="ECO:0000313" key="5">
    <source>
        <dbReference type="EMBL" id="WCO65646.1"/>
    </source>
</evidence>
<evidence type="ECO:0000259" key="3">
    <source>
        <dbReference type="PROSITE" id="PS50151"/>
    </source>
</evidence>
<dbReference type="Pfam" id="PF02151">
    <property type="entry name" value="UVR"/>
    <property type="match status" value="1"/>
</dbReference>
<accession>A0AAF0BQY8</accession>
<dbReference type="Pfam" id="PF00929">
    <property type="entry name" value="RNase_T"/>
    <property type="match status" value="1"/>
</dbReference>
<dbReference type="Gene3D" id="3.40.1440.10">
    <property type="entry name" value="GIY-YIG endonuclease"/>
    <property type="match status" value="1"/>
</dbReference>
<dbReference type="PROSITE" id="PS50151">
    <property type="entry name" value="UVR"/>
    <property type="match status" value="1"/>
</dbReference>
<keyword evidence="1 5" id="KW-0378">Hydrolase</keyword>
<dbReference type="GO" id="GO:0009380">
    <property type="term" value="C:excinuclease repair complex"/>
    <property type="evidence" value="ECO:0007669"/>
    <property type="project" value="TreeGrafter"/>
</dbReference>
<protein>
    <submittedName>
        <fullName evidence="5">DEDD exonuclease domain-containing protein</fullName>
    </submittedName>
</protein>
<dbReference type="EMBL" id="CP116942">
    <property type="protein sequence ID" value="WCO65646.1"/>
    <property type="molecule type" value="Genomic_DNA"/>
</dbReference>
<dbReference type="NCBIfam" id="NF005907">
    <property type="entry name" value="PRK07883.1-5"/>
    <property type="match status" value="1"/>
</dbReference>
<dbReference type="PANTHER" id="PTHR30562">
    <property type="entry name" value="UVRC/OXIDOREDUCTASE"/>
    <property type="match status" value="1"/>
</dbReference>
<feature type="compositionally biased region" description="Low complexity" evidence="2">
    <location>
        <begin position="1"/>
        <end position="20"/>
    </location>
</feature>